<accession>A0A250LCU0</accession>
<dbReference type="EMBL" id="AP018358">
    <property type="protein sequence ID" value="BBA42412.1"/>
    <property type="molecule type" value="Genomic_DNA"/>
</dbReference>
<dbReference type="Pfam" id="PF18602">
    <property type="entry name" value="Rap1a"/>
    <property type="match status" value="1"/>
</dbReference>
<reference evidence="3" key="1">
    <citation type="journal article" date="2016" name="Biosci. Biotechnol. Biochem.">
        <title>Bioconversion of AHX to AOH by resting cells of Burkholderia contaminans CH-1.</title>
        <authorList>
            <person name="Choi J.H."/>
            <person name="Kikuchi A."/>
            <person name="Pumkaeo P."/>
            <person name="Hirai H."/>
            <person name="Tokuyama S."/>
            <person name="Kawagishi H."/>
        </authorList>
    </citation>
    <scope>NUCLEOTIDE SEQUENCE</scope>
    <source>
        <strain evidence="3">CH-1</strain>
    </source>
</reference>
<reference evidence="3" key="2">
    <citation type="journal article" date="2017" name="Genome Announc.">
        <title>High-Quality Draft Genome Sequence of Burkholderia contaminans CH-1, a Gram-Negative Bacterium That Metabolizes 2-Azahypoxanthine, a Plant Growth-Regulating Compound.</title>
        <authorList>
            <person name="Choi J.-H."/>
            <person name="Sugiura H."/>
            <person name="Moriuchi R."/>
            <person name="Kawagishi H."/>
            <person name="Dohra H."/>
        </authorList>
    </citation>
    <scope>NUCLEOTIDE SEQUENCE</scope>
    <source>
        <strain evidence="3">CH-1</strain>
    </source>
</reference>
<proteinExistence type="predicted"/>
<dbReference type="Gene3D" id="1.10.890.40">
    <property type="match status" value="1"/>
</dbReference>
<dbReference type="AlphaFoldDB" id="A0A250LCU0"/>
<gene>
    <name evidence="3" type="ORF">BCCH1_48870</name>
</gene>
<dbReference type="InterPro" id="IPR041238">
    <property type="entry name" value="Rap1a"/>
</dbReference>
<name>A0A250LCU0_9BURK</name>
<feature type="domain" description="Rap1a immunity protein" evidence="2">
    <location>
        <begin position="62"/>
        <end position="155"/>
    </location>
</feature>
<evidence type="ECO:0000259" key="2">
    <source>
        <dbReference type="Pfam" id="PF18602"/>
    </source>
</evidence>
<evidence type="ECO:0000313" key="3">
    <source>
        <dbReference type="EMBL" id="BBA42412.1"/>
    </source>
</evidence>
<evidence type="ECO:0000256" key="1">
    <source>
        <dbReference type="SAM" id="MobiDB-lite"/>
    </source>
</evidence>
<sequence>MTVFGAADGARPAGFRPEQGVPAPRRPGQQAVSGRIDIRNTMLRAMFCAAAFAVPLSAAAFTGADLDRLCAKTDVKSRASCAAYIEGAADGVYNTIDAIGGTTGPRVGQYFCLPPDIRAQQMTDAVRKYIAENPKLADYNASTAVSLGLGKAFPCRSGN</sequence>
<feature type="region of interest" description="Disordered" evidence="1">
    <location>
        <begin position="1"/>
        <end position="31"/>
    </location>
</feature>
<protein>
    <recommendedName>
        <fullName evidence="2">Rap1a immunity protein domain-containing protein</fullName>
    </recommendedName>
</protein>
<organism evidence="3">
    <name type="scientific">Burkholderia contaminans</name>
    <dbReference type="NCBI Taxonomy" id="488447"/>
    <lineage>
        <taxon>Bacteria</taxon>
        <taxon>Pseudomonadati</taxon>
        <taxon>Pseudomonadota</taxon>
        <taxon>Betaproteobacteria</taxon>
        <taxon>Burkholderiales</taxon>
        <taxon>Burkholderiaceae</taxon>
        <taxon>Burkholderia</taxon>
        <taxon>Burkholderia cepacia complex</taxon>
    </lineage>
</organism>